<dbReference type="PROSITE" id="PS50290">
    <property type="entry name" value="PI3_4_KINASE_3"/>
    <property type="match status" value="1"/>
</dbReference>
<keyword evidence="4" id="KW-0227">DNA damage</keyword>
<dbReference type="InterPro" id="IPR036940">
    <property type="entry name" value="PI3/4_kinase_cat_sf"/>
</dbReference>
<organism evidence="9 10">
    <name type="scientific">Teladorsagia circumcincta</name>
    <name type="common">Brown stomach worm</name>
    <name type="synonym">Ostertagia circumcincta</name>
    <dbReference type="NCBI Taxonomy" id="45464"/>
    <lineage>
        <taxon>Eukaryota</taxon>
        <taxon>Metazoa</taxon>
        <taxon>Ecdysozoa</taxon>
        <taxon>Nematoda</taxon>
        <taxon>Chromadorea</taxon>
        <taxon>Rhabditida</taxon>
        <taxon>Rhabditina</taxon>
        <taxon>Rhabditomorpha</taxon>
        <taxon>Strongyloidea</taxon>
        <taxon>Trichostrongylidae</taxon>
        <taxon>Teladorsagia</taxon>
    </lineage>
</organism>
<evidence type="ECO:0000256" key="2">
    <source>
        <dbReference type="ARBA" id="ARBA00022527"/>
    </source>
</evidence>
<dbReference type="PROSITE" id="PS00916">
    <property type="entry name" value="PI3_4_KINASE_2"/>
    <property type="match status" value="1"/>
</dbReference>
<accession>A0A2G9UCN9</accession>
<dbReference type="GO" id="GO:0005694">
    <property type="term" value="C:chromosome"/>
    <property type="evidence" value="ECO:0007669"/>
    <property type="project" value="TreeGrafter"/>
</dbReference>
<evidence type="ECO:0000256" key="3">
    <source>
        <dbReference type="ARBA" id="ARBA00022679"/>
    </source>
</evidence>
<dbReference type="GO" id="GO:0005634">
    <property type="term" value="C:nucleus"/>
    <property type="evidence" value="ECO:0007669"/>
    <property type="project" value="UniProtKB-SubCell"/>
</dbReference>
<evidence type="ECO:0000313" key="9">
    <source>
        <dbReference type="EMBL" id="PIO67999.1"/>
    </source>
</evidence>
<dbReference type="SMART" id="SM00146">
    <property type="entry name" value="PI3Kc"/>
    <property type="match status" value="1"/>
</dbReference>
<keyword evidence="10" id="KW-1185">Reference proteome</keyword>
<keyword evidence="2" id="KW-0723">Serine/threonine-protein kinase</keyword>
<dbReference type="Gene3D" id="3.30.1010.10">
    <property type="entry name" value="Phosphatidylinositol 3-kinase Catalytic Subunit, Chain A, domain 4"/>
    <property type="match status" value="1"/>
</dbReference>
<dbReference type="GO" id="GO:0006281">
    <property type="term" value="P:DNA repair"/>
    <property type="evidence" value="ECO:0007669"/>
    <property type="project" value="TreeGrafter"/>
</dbReference>
<name>A0A2G9UCN9_TELCI</name>
<evidence type="ECO:0000259" key="8">
    <source>
        <dbReference type="PROSITE" id="PS50290"/>
    </source>
</evidence>
<dbReference type="EMBL" id="KZ347307">
    <property type="protein sequence ID" value="PIO67999.1"/>
    <property type="molecule type" value="Genomic_DNA"/>
</dbReference>
<dbReference type="GO" id="GO:0000723">
    <property type="term" value="P:telomere maintenance"/>
    <property type="evidence" value="ECO:0007669"/>
    <property type="project" value="TreeGrafter"/>
</dbReference>
<comment type="subcellular location">
    <subcellularLocation>
        <location evidence="1">Nucleus</location>
    </subcellularLocation>
</comment>
<evidence type="ECO:0000256" key="5">
    <source>
        <dbReference type="ARBA" id="ARBA00022777"/>
    </source>
</evidence>
<keyword evidence="3" id="KW-0808">Transferase</keyword>
<gene>
    <name evidence="9" type="ORF">TELCIR_10233</name>
</gene>
<dbReference type="AlphaFoldDB" id="A0A2G9UCN9"/>
<proteinExistence type="predicted"/>
<dbReference type="GO" id="GO:0000077">
    <property type="term" value="P:DNA damage checkpoint signaling"/>
    <property type="evidence" value="ECO:0007669"/>
    <property type="project" value="TreeGrafter"/>
</dbReference>
<reference evidence="9 10" key="1">
    <citation type="submission" date="2015-09" db="EMBL/GenBank/DDBJ databases">
        <title>Draft genome of the parasitic nematode Teladorsagia circumcincta isolate WARC Sus (inbred).</title>
        <authorList>
            <person name="Mitreva M."/>
        </authorList>
    </citation>
    <scope>NUCLEOTIDE SEQUENCE [LARGE SCALE GENOMIC DNA]</scope>
    <source>
        <strain evidence="9 10">S</strain>
    </source>
</reference>
<dbReference type="InterPro" id="IPR050517">
    <property type="entry name" value="DDR_Repair_Kinase"/>
</dbReference>
<feature type="domain" description="PI3K/PI4K catalytic" evidence="8">
    <location>
        <begin position="21"/>
        <end position="205"/>
    </location>
</feature>
<dbReference type="Gene3D" id="1.10.1070.11">
    <property type="entry name" value="Phosphatidylinositol 3-/4-kinase, catalytic domain"/>
    <property type="match status" value="1"/>
</dbReference>
<dbReference type="InterPro" id="IPR011009">
    <property type="entry name" value="Kinase-like_dom_sf"/>
</dbReference>
<evidence type="ECO:0000256" key="1">
    <source>
        <dbReference type="ARBA" id="ARBA00004123"/>
    </source>
</evidence>
<evidence type="ECO:0000313" key="10">
    <source>
        <dbReference type="Proteomes" id="UP000230423"/>
    </source>
</evidence>
<evidence type="ECO:0000256" key="7">
    <source>
        <dbReference type="ARBA" id="ARBA00024420"/>
    </source>
</evidence>
<dbReference type="Proteomes" id="UP000230423">
    <property type="component" value="Unassembled WGS sequence"/>
</dbReference>
<dbReference type="PANTHER" id="PTHR11139:SF69">
    <property type="entry name" value="SERINE_THREONINE-PROTEIN KINASE ATR"/>
    <property type="match status" value="1"/>
</dbReference>
<feature type="non-terminal residue" evidence="9">
    <location>
        <position position="205"/>
    </location>
</feature>
<evidence type="ECO:0000256" key="4">
    <source>
        <dbReference type="ARBA" id="ARBA00022763"/>
    </source>
</evidence>
<sequence length="205" mass="23635">MDASTPTESLTELPEVFIASVDPDYLVLKSLLRPKRIALRGGDGRRYLIMCKPNDELRKDARFMDVNREAGGIVEWVPNLVPYRGVLQPLFEEKGDPLPDAQWFTNWNATAPIEERLERMRSTFYRRYPLVMAEWFRRQFPDPSVWYAARLGFARSCAVMSMIGFVLGLGDRHGENILIDVMEGGVVHVDFNLIFHKGEYLPVRE</sequence>
<protein>
    <recommendedName>
        <fullName evidence="7">Serine/threonine-protein kinase ATR</fullName>
    </recommendedName>
</protein>
<dbReference type="Pfam" id="PF00454">
    <property type="entry name" value="PI3_PI4_kinase"/>
    <property type="match status" value="1"/>
</dbReference>
<evidence type="ECO:0000256" key="6">
    <source>
        <dbReference type="ARBA" id="ARBA00023242"/>
    </source>
</evidence>
<dbReference type="SUPFAM" id="SSF56112">
    <property type="entry name" value="Protein kinase-like (PK-like)"/>
    <property type="match status" value="1"/>
</dbReference>
<dbReference type="GO" id="GO:0004674">
    <property type="term" value="F:protein serine/threonine kinase activity"/>
    <property type="evidence" value="ECO:0007669"/>
    <property type="project" value="UniProtKB-KW"/>
</dbReference>
<keyword evidence="6" id="KW-0539">Nucleus</keyword>
<dbReference type="OrthoDB" id="381190at2759"/>
<dbReference type="InterPro" id="IPR000403">
    <property type="entry name" value="PI3/4_kinase_cat_dom"/>
</dbReference>
<dbReference type="PANTHER" id="PTHR11139">
    <property type="entry name" value="ATAXIA TELANGIECTASIA MUTATED ATM -RELATED"/>
    <property type="match status" value="1"/>
</dbReference>
<dbReference type="InterPro" id="IPR018936">
    <property type="entry name" value="PI3/4_kinase_CS"/>
</dbReference>
<keyword evidence="5" id="KW-0418">Kinase</keyword>